<protein>
    <recommendedName>
        <fullName evidence="6">Ion transport domain-containing protein</fullName>
    </recommendedName>
</protein>
<feature type="transmembrane region" description="Helical" evidence="5">
    <location>
        <begin position="39"/>
        <end position="61"/>
    </location>
</feature>
<feature type="domain" description="Ion transport" evidence="6">
    <location>
        <begin position="3"/>
        <end position="70"/>
    </location>
</feature>
<proteinExistence type="predicted"/>
<keyword evidence="3 5" id="KW-1133">Transmembrane helix</keyword>
<feature type="non-terminal residue" evidence="7">
    <location>
        <position position="1"/>
    </location>
</feature>
<evidence type="ECO:0000256" key="4">
    <source>
        <dbReference type="ARBA" id="ARBA00023136"/>
    </source>
</evidence>
<dbReference type="Gene3D" id="1.10.287.70">
    <property type="match status" value="1"/>
</dbReference>
<reference evidence="7" key="1">
    <citation type="submission" date="2021-02" db="EMBL/GenBank/DDBJ databases">
        <authorList>
            <person name="Nowell W R."/>
        </authorList>
    </citation>
    <scope>NUCLEOTIDE SEQUENCE</scope>
</reference>
<accession>A0A820R9W3</accession>
<evidence type="ECO:0000256" key="2">
    <source>
        <dbReference type="ARBA" id="ARBA00022692"/>
    </source>
</evidence>
<dbReference type="Pfam" id="PF00520">
    <property type="entry name" value="Ion_trans"/>
    <property type="match status" value="1"/>
</dbReference>
<evidence type="ECO:0000313" key="8">
    <source>
        <dbReference type="Proteomes" id="UP000663881"/>
    </source>
</evidence>
<name>A0A820R9W3_9BILA</name>
<keyword evidence="2 5" id="KW-0812">Transmembrane</keyword>
<evidence type="ECO:0000256" key="3">
    <source>
        <dbReference type="ARBA" id="ARBA00022989"/>
    </source>
</evidence>
<evidence type="ECO:0000256" key="5">
    <source>
        <dbReference type="SAM" id="Phobius"/>
    </source>
</evidence>
<dbReference type="GO" id="GO:0005216">
    <property type="term" value="F:monoatomic ion channel activity"/>
    <property type="evidence" value="ECO:0007669"/>
    <property type="project" value="InterPro"/>
</dbReference>
<evidence type="ECO:0000313" key="7">
    <source>
        <dbReference type="EMBL" id="CAF4432482.1"/>
    </source>
</evidence>
<comment type="caution">
    <text evidence="7">The sequence shown here is derived from an EMBL/GenBank/DDBJ whole genome shotgun (WGS) entry which is preliminary data.</text>
</comment>
<dbReference type="Proteomes" id="UP000663881">
    <property type="component" value="Unassembled WGS sequence"/>
</dbReference>
<dbReference type="InterPro" id="IPR005821">
    <property type="entry name" value="Ion_trans_dom"/>
</dbReference>
<dbReference type="GO" id="GO:0016020">
    <property type="term" value="C:membrane"/>
    <property type="evidence" value="ECO:0007669"/>
    <property type="project" value="UniProtKB-SubCell"/>
</dbReference>
<dbReference type="EMBL" id="CAJOAY010032475">
    <property type="protein sequence ID" value="CAF4432482.1"/>
    <property type="molecule type" value="Genomic_DNA"/>
</dbReference>
<evidence type="ECO:0000259" key="6">
    <source>
        <dbReference type="Pfam" id="PF00520"/>
    </source>
</evidence>
<evidence type="ECO:0000256" key="1">
    <source>
        <dbReference type="ARBA" id="ARBA00004141"/>
    </source>
</evidence>
<comment type="subcellular location">
    <subcellularLocation>
        <location evidence="1">Membrane</location>
        <topology evidence="1">Multi-pass membrane protein</topology>
    </subcellularLocation>
</comment>
<keyword evidence="4 5" id="KW-0472">Membrane</keyword>
<sequence>PWHDFSTSLIIAMRLIFVDNWNLIGPELEKHGSPTISRWFLVIIVFIGNRIVTNVLVGIMIESVSSVNDDYMKEKREKKILRNQQKREELNRRRYLYLLNRYLF</sequence>
<dbReference type="AlphaFoldDB" id="A0A820R9W3"/>
<gene>
    <name evidence="7" type="ORF">OKA104_LOCUS53157</name>
</gene>
<organism evidence="7 8">
    <name type="scientific">Adineta steineri</name>
    <dbReference type="NCBI Taxonomy" id="433720"/>
    <lineage>
        <taxon>Eukaryota</taxon>
        <taxon>Metazoa</taxon>
        <taxon>Spiralia</taxon>
        <taxon>Gnathifera</taxon>
        <taxon>Rotifera</taxon>
        <taxon>Eurotatoria</taxon>
        <taxon>Bdelloidea</taxon>
        <taxon>Adinetida</taxon>
        <taxon>Adinetidae</taxon>
        <taxon>Adineta</taxon>
    </lineage>
</organism>